<reference evidence="2 3" key="1">
    <citation type="submission" date="2020-06" db="EMBL/GenBank/DDBJ databases">
        <title>Genomic analysis of Salicibibacter sp. NKC21-4.</title>
        <authorList>
            <person name="Oh Y.J."/>
        </authorList>
    </citation>
    <scope>NUCLEOTIDE SEQUENCE [LARGE SCALE GENOMIC DNA]</scope>
    <source>
        <strain evidence="2 3">NKC21-4</strain>
    </source>
</reference>
<dbReference type="Proteomes" id="UP000595349">
    <property type="component" value="Chromosome"/>
</dbReference>
<dbReference type="GO" id="GO:0016020">
    <property type="term" value="C:membrane"/>
    <property type="evidence" value="ECO:0007669"/>
    <property type="project" value="InterPro"/>
</dbReference>
<protein>
    <submittedName>
        <fullName evidence="2">AbrB family transcriptional regulator</fullName>
    </submittedName>
</protein>
<feature type="transmembrane region" description="Helical" evidence="1">
    <location>
        <begin position="54"/>
        <end position="74"/>
    </location>
</feature>
<feature type="transmembrane region" description="Helical" evidence="1">
    <location>
        <begin position="80"/>
        <end position="102"/>
    </location>
</feature>
<sequence length="343" mass="37409">MMRVYKLLFLAVALMVGGFFSSIGVPAGWLLGGLLTGIFYGLFIRAFDFSGWPFQMALAMVGINIGIIMESDLFQQLTHYLFPLFITLVLTLLTGLLLGIFLDRWTDLDRRTAFFCTIPGGASEVIAISSDYGADQRIVASFHTARITMFVLIIPFGIGMVYGQGNMDMPSEALLIPTTLQISFFAIIILGSYVLNRLISFPGGILIYSIAFGFLGSEFVVNIGEVPGYVSGIGQGLIGAMVGIRFERSTVVRLKSIGFASLKVLGLYLLCSLGIAVLFFWLTPLSYLTSLLSTVPAGAAEMASTAVALQIEPTLVASLHIIRVISIFIVLPFLFRWLMKDRS</sequence>
<dbReference type="EMBL" id="CP054706">
    <property type="protein sequence ID" value="QQK78941.1"/>
    <property type="molecule type" value="Genomic_DNA"/>
</dbReference>
<gene>
    <name evidence="2" type="ORF">HUG20_02820</name>
</gene>
<dbReference type="InterPro" id="IPR007820">
    <property type="entry name" value="AbrB_fam"/>
</dbReference>
<organism evidence="2 3">
    <name type="scientific">Salicibibacter cibi</name>
    <dbReference type="NCBI Taxonomy" id="2743001"/>
    <lineage>
        <taxon>Bacteria</taxon>
        <taxon>Bacillati</taxon>
        <taxon>Bacillota</taxon>
        <taxon>Bacilli</taxon>
        <taxon>Bacillales</taxon>
        <taxon>Bacillaceae</taxon>
        <taxon>Salicibibacter</taxon>
    </lineage>
</organism>
<dbReference type="RefSeq" id="WP_200087837.1">
    <property type="nucleotide sequence ID" value="NZ_CP054706.1"/>
</dbReference>
<accession>A0A7T6Z9L7</accession>
<dbReference type="KEGG" id="scib:HUG20_02820"/>
<dbReference type="InterPro" id="IPR017516">
    <property type="entry name" value="AbrB_dup"/>
</dbReference>
<dbReference type="PIRSF" id="PIRSF038991">
    <property type="entry name" value="Protein_AbrB"/>
    <property type="match status" value="1"/>
</dbReference>
<dbReference type="PANTHER" id="PTHR38457">
    <property type="entry name" value="REGULATOR ABRB-RELATED"/>
    <property type="match status" value="1"/>
</dbReference>
<keyword evidence="3" id="KW-1185">Reference proteome</keyword>
<proteinExistence type="predicted"/>
<name>A0A7T6Z9L7_9BACI</name>
<feature type="transmembrane region" description="Helical" evidence="1">
    <location>
        <begin position="321"/>
        <end position="339"/>
    </location>
</feature>
<keyword evidence="1" id="KW-0812">Transmembrane</keyword>
<dbReference type="GO" id="GO:0010468">
    <property type="term" value="P:regulation of gene expression"/>
    <property type="evidence" value="ECO:0007669"/>
    <property type="project" value="InterPro"/>
</dbReference>
<evidence type="ECO:0000256" key="1">
    <source>
        <dbReference type="SAM" id="Phobius"/>
    </source>
</evidence>
<keyword evidence="1" id="KW-0472">Membrane</keyword>
<feature type="transmembrane region" description="Helical" evidence="1">
    <location>
        <begin position="201"/>
        <end position="220"/>
    </location>
</feature>
<dbReference type="PANTHER" id="PTHR38457:SF1">
    <property type="entry name" value="REGULATOR ABRB-RELATED"/>
    <property type="match status" value="1"/>
</dbReference>
<evidence type="ECO:0000313" key="2">
    <source>
        <dbReference type="EMBL" id="QQK78941.1"/>
    </source>
</evidence>
<dbReference type="Pfam" id="PF05145">
    <property type="entry name" value="AbrB"/>
    <property type="match status" value="1"/>
</dbReference>
<evidence type="ECO:0000313" key="3">
    <source>
        <dbReference type="Proteomes" id="UP000595349"/>
    </source>
</evidence>
<dbReference type="AlphaFoldDB" id="A0A7T6Z9L7"/>
<keyword evidence="1" id="KW-1133">Transmembrane helix</keyword>
<feature type="transmembrane region" description="Helical" evidence="1">
    <location>
        <begin position="226"/>
        <end position="244"/>
    </location>
</feature>
<feature type="transmembrane region" description="Helical" evidence="1">
    <location>
        <begin position="144"/>
        <end position="162"/>
    </location>
</feature>
<feature type="transmembrane region" description="Helical" evidence="1">
    <location>
        <begin position="174"/>
        <end position="194"/>
    </location>
</feature>
<dbReference type="NCBIfam" id="TIGR03082">
    <property type="entry name" value="Gneg_AbrB_dup"/>
    <property type="match status" value="2"/>
</dbReference>
<feature type="transmembrane region" description="Helical" evidence="1">
    <location>
        <begin position="265"/>
        <end position="283"/>
    </location>
</feature>